<evidence type="ECO:0000256" key="4">
    <source>
        <dbReference type="ARBA" id="ARBA00022759"/>
    </source>
</evidence>
<dbReference type="EMBL" id="FYEK01000061">
    <property type="protein sequence ID" value="SNB72411.1"/>
    <property type="molecule type" value="Genomic_DNA"/>
</dbReference>
<dbReference type="GO" id="GO:0001682">
    <property type="term" value="P:tRNA 5'-leader removal"/>
    <property type="evidence" value="ECO:0007669"/>
    <property type="project" value="UniProtKB-UniRule"/>
</dbReference>
<comment type="similarity">
    <text evidence="7">Belongs to the RnpA family.</text>
</comment>
<keyword evidence="6 7" id="KW-0694">RNA-binding</keyword>
<protein>
    <recommendedName>
        <fullName evidence="7 8">Ribonuclease P protein component</fullName>
        <shortName evidence="7">RNase P protein</shortName>
        <shortName evidence="7">RNaseP protein</shortName>
        <ecNumber evidence="7 8">3.1.26.5</ecNumber>
    </recommendedName>
    <alternativeName>
        <fullName evidence="7">Protein C5</fullName>
    </alternativeName>
</protein>
<evidence type="ECO:0000256" key="1">
    <source>
        <dbReference type="ARBA" id="ARBA00002663"/>
    </source>
</evidence>
<sequence>MISPVAVASLVRLRHRKAIERVLREGRSWSTPLLKLIAAPNDLGVTRVAVIAGRRALGKAVRRNRAKRLLREAARLHLHEIRPGWDLVLIARPDLPERKRQDAEAALCEALRRLGLLVASREGPGESFPKETE</sequence>
<dbReference type="GO" id="GO:0000049">
    <property type="term" value="F:tRNA binding"/>
    <property type="evidence" value="ECO:0007669"/>
    <property type="project" value="UniProtKB-UniRule"/>
</dbReference>
<dbReference type="InterPro" id="IPR020568">
    <property type="entry name" value="Ribosomal_Su5_D2-typ_SF"/>
</dbReference>
<name>A0A212RJ15_9CHLR</name>
<dbReference type="NCBIfam" id="TIGR00188">
    <property type="entry name" value="rnpA"/>
    <property type="match status" value="1"/>
</dbReference>
<dbReference type="GO" id="GO:0004526">
    <property type="term" value="F:ribonuclease P activity"/>
    <property type="evidence" value="ECO:0007669"/>
    <property type="project" value="UniProtKB-UniRule"/>
</dbReference>
<evidence type="ECO:0000256" key="8">
    <source>
        <dbReference type="NCBIfam" id="TIGR00188"/>
    </source>
</evidence>
<dbReference type="GO" id="GO:0042781">
    <property type="term" value="F:3'-tRNA processing endoribonuclease activity"/>
    <property type="evidence" value="ECO:0007669"/>
    <property type="project" value="TreeGrafter"/>
</dbReference>
<dbReference type="InParanoid" id="A0A212RJ15"/>
<keyword evidence="2 7" id="KW-0819">tRNA processing</keyword>
<dbReference type="InterPro" id="IPR014721">
    <property type="entry name" value="Ribsml_uS5_D2-typ_fold_subgr"/>
</dbReference>
<dbReference type="PANTHER" id="PTHR33992">
    <property type="entry name" value="RIBONUCLEASE P PROTEIN COMPONENT"/>
    <property type="match status" value="1"/>
</dbReference>
<evidence type="ECO:0000256" key="2">
    <source>
        <dbReference type="ARBA" id="ARBA00022694"/>
    </source>
</evidence>
<dbReference type="Pfam" id="PF00825">
    <property type="entry name" value="Ribonuclease_P"/>
    <property type="match status" value="1"/>
</dbReference>
<evidence type="ECO:0000313" key="10">
    <source>
        <dbReference type="Proteomes" id="UP000197025"/>
    </source>
</evidence>
<comment type="function">
    <text evidence="1 7">RNaseP catalyzes the removal of the 5'-leader sequence from pre-tRNA to produce the mature 5'-terminus. It can also cleave other RNA substrates such as 4.5S RNA. The protein component plays an auxiliary but essential role in vivo by binding to the 5'-leader sequence and broadening the substrate specificity of the ribozyme.</text>
</comment>
<evidence type="ECO:0000313" key="9">
    <source>
        <dbReference type="EMBL" id="SNB72411.1"/>
    </source>
</evidence>
<evidence type="ECO:0000256" key="6">
    <source>
        <dbReference type="ARBA" id="ARBA00022884"/>
    </source>
</evidence>
<evidence type="ECO:0000256" key="3">
    <source>
        <dbReference type="ARBA" id="ARBA00022722"/>
    </source>
</evidence>
<dbReference type="PANTHER" id="PTHR33992:SF1">
    <property type="entry name" value="RIBONUCLEASE P PROTEIN COMPONENT"/>
    <property type="match status" value="1"/>
</dbReference>
<dbReference type="Gene3D" id="3.30.230.10">
    <property type="match status" value="1"/>
</dbReference>
<reference evidence="10" key="1">
    <citation type="submission" date="2017-06" db="EMBL/GenBank/DDBJ databases">
        <authorList>
            <person name="Varghese N."/>
            <person name="Submissions S."/>
        </authorList>
    </citation>
    <scope>NUCLEOTIDE SEQUENCE [LARGE SCALE GENOMIC DNA]</scope>
    <source>
        <strain evidence="10">JAD2</strain>
    </source>
</reference>
<dbReference type="GO" id="GO:0030677">
    <property type="term" value="C:ribonuclease P complex"/>
    <property type="evidence" value="ECO:0007669"/>
    <property type="project" value="TreeGrafter"/>
</dbReference>
<proteinExistence type="inferred from homology"/>
<evidence type="ECO:0000256" key="5">
    <source>
        <dbReference type="ARBA" id="ARBA00022801"/>
    </source>
</evidence>
<gene>
    <name evidence="7" type="primary">rnpA</name>
    <name evidence="9" type="ORF">SAMN02746019_00015940</name>
</gene>
<comment type="catalytic activity">
    <reaction evidence="7">
        <text>Endonucleolytic cleavage of RNA, removing 5'-extranucleotides from tRNA precursor.</text>
        <dbReference type="EC" id="3.1.26.5"/>
    </reaction>
</comment>
<dbReference type="SUPFAM" id="SSF54211">
    <property type="entry name" value="Ribosomal protein S5 domain 2-like"/>
    <property type="match status" value="1"/>
</dbReference>
<dbReference type="AlphaFoldDB" id="A0A212RJ15"/>
<keyword evidence="5 7" id="KW-0378">Hydrolase</keyword>
<dbReference type="InterPro" id="IPR000100">
    <property type="entry name" value="RNase_P"/>
</dbReference>
<keyword evidence="10" id="KW-1185">Reference proteome</keyword>
<keyword evidence="4 7" id="KW-0255">Endonuclease</keyword>
<evidence type="ECO:0000256" key="7">
    <source>
        <dbReference type="HAMAP-Rule" id="MF_00227"/>
    </source>
</evidence>
<dbReference type="InterPro" id="IPR020539">
    <property type="entry name" value="RNase_P_CS"/>
</dbReference>
<keyword evidence="3 7" id="KW-0540">Nuclease</keyword>
<dbReference type="EC" id="3.1.26.5" evidence="7 8"/>
<comment type="subunit">
    <text evidence="7">Consists of a catalytic RNA component (M1 or rnpB) and a protein subunit.</text>
</comment>
<accession>A0A212RJ15</accession>
<dbReference type="PROSITE" id="PS00648">
    <property type="entry name" value="RIBONUCLEASE_P"/>
    <property type="match status" value="1"/>
</dbReference>
<organism evidence="9 10">
    <name type="scientific">Thermoflexus hugenholtzii JAD2</name>
    <dbReference type="NCBI Taxonomy" id="877466"/>
    <lineage>
        <taxon>Bacteria</taxon>
        <taxon>Bacillati</taxon>
        <taxon>Chloroflexota</taxon>
        <taxon>Thermoflexia</taxon>
        <taxon>Thermoflexales</taxon>
        <taxon>Thermoflexaceae</taxon>
        <taxon>Thermoflexus</taxon>
    </lineage>
</organism>
<dbReference type="Proteomes" id="UP000197025">
    <property type="component" value="Unassembled WGS sequence"/>
</dbReference>
<dbReference type="HAMAP" id="MF_00227">
    <property type="entry name" value="RNase_P"/>
    <property type="match status" value="1"/>
</dbReference>